<protein>
    <submittedName>
        <fullName evidence="2">Uncharacterized protein</fullName>
    </submittedName>
</protein>
<proteinExistence type="predicted"/>
<name>A0A4R8RWM4_9MYCO</name>
<accession>A0A4R8RWM4</accession>
<evidence type="ECO:0000256" key="1">
    <source>
        <dbReference type="SAM" id="MobiDB-lite"/>
    </source>
</evidence>
<comment type="caution">
    <text evidence="2">The sequence shown here is derived from an EMBL/GenBank/DDBJ whole genome shotgun (WGS) entry which is preliminary data.</text>
</comment>
<feature type="region of interest" description="Disordered" evidence="1">
    <location>
        <begin position="46"/>
        <end position="143"/>
    </location>
</feature>
<evidence type="ECO:0000313" key="2">
    <source>
        <dbReference type="EMBL" id="TDZ78696.1"/>
    </source>
</evidence>
<feature type="compositionally biased region" description="Gly residues" evidence="1">
    <location>
        <begin position="102"/>
        <end position="112"/>
    </location>
</feature>
<feature type="compositionally biased region" description="Low complexity" evidence="1">
    <location>
        <begin position="86"/>
        <end position="99"/>
    </location>
</feature>
<evidence type="ECO:0000313" key="3">
    <source>
        <dbReference type="Proteomes" id="UP000295117"/>
    </source>
</evidence>
<dbReference type="Proteomes" id="UP000295117">
    <property type="component" value="Unassembled WGS sequence"/>
</dbReference>
<sequence precursor="true">MTGKPSNRHRMLGRALVVCGVVTLFGGTITTNHGSHDGVLSTVMALPGNSEVADPDSDSSGGSDVTSPIGNSDRSDVTGPIGGSPSGPIGNSANSNVPPIGGPGGGSAGGSSNGPAGVNGAAGGVPSGPADMNGTVGGGPGTQ</sequence>
<gene>
    <name evidence="2" type="ORF">DE4585_04533</name>
</gene>
<dbReference type="EMBL" id="PECH01000009">
    <property type="protein sequence ID" value="TDZ78696.1"/>
    <property type="molecule type" value="Genomic_DNA"/>
</dbReference>
<dbReference type="RefSeq" id="WP_134073588.1">
    <property type="nucleotide sequence ID" value="NZ_PECH01000009.1"/>
</dbReference>
<dbReference type="AlphaFoldDB" id="A0A4R8RWM4"/>
<organism evidence="2 3">
    <name type="scientific">Mycobacteroides salmoniphilum</name>
    <dbReference type="NCBI Taxonomy" id="404941"/>
    <lineage>
        <taxon>Bacteria</taxon>
        <taxon>Bacillati</taxon>
        <taxon>Actinomycetota</taxon>
        <taxon>Actinomycetes</taxon>
        <taxon>Mycobacteriales</taxon>
        <taxon>Mycobacteriaceae</taxon>
        <taxon>Mycobacteroides</taxon>
    </lineage>
</organism>
<reference evidence="2 3" key="1">
    <citation type="journal article" date="2019" name="Sci. Rep.">
        <title>Extended insight into the Mycobacterium chelonae-abscessus complex through whole genome sequencing of Mycobacterium salmoniphilum outbreak and Mycobacterium salmoniphilum-like strains.</title>
        <authorList>
            <person name="Behra P.R.K."/>
            <person name="Das S."/>
            <person name="Pettersson B.M.F."/>
            <person name="Shirreff L."/>
            <person name="DuCote T."/>
            <person name="Jacobsson K.G."/>
            <person name="Ennis D.G."/>
            <person name="Kirsebom L.A."/>
        </authorList>
    </citation>
    <scope>NUCLEOTIDE SEQUENCE [LARGE SCALE GENOMIC DNA]</scope>
    <source>
        <strain evidence="2 3">DE 4585</strain>
    </source>
</reference>